<dbReference type="SUPFAM" id="SSF52540">
    <property type="entry name" value="P-loop containing nucleoside triphosphate hydrolases"/>
    <property type="match status" value="1"/>
</dbReference>
<dbReference type="EMBL" id="WDER01000067">
    <property type="protein sequence ID" value="KAB6079576.1"/>
    <property type="molecule type" value="Genomic_DNA"/>
</dbReference>
<gene>
    <name evidence="1" type="ORF">GA560_19515</name>
</gene>
<comment type="caution">
    <text evidence="1">The sequence shown here is derived from an EMBL/GenBank/DDBJ whole genome shotgun (WGS) entry which is preliminary data.</text>
</comment>
<protein>
    <submittedName>
        <fullName evidence="1">Uncharacterized protein</fullName>
    </submittedName>
</protein>
<evidence type="ECO:0000313" key="2">
    <source>
        <dbReference type="Proteomes" id="UP000474077"/>
    </source>
</evidence>
<dbReference type="Proteomes" id="UP000474077">
    <property type="component" value="Unassembled WGS sequence"/>
</dbReference>
<organism evidence="1 2">
    <name type="scientific">Bacteroides xylanisolvens</name>
    <dbReference type="NCBI Taxonomy" id="371601"/>
    <lineage>
        <taxon>Bacteria</taxon>
        <taxon>Pseudomonadati</taxon>
        <taxon>Bacteroidota</taxon>
        <taxon>Bacteroidia</taxon>
        <taxon>Bacteroidales</taxon>
        <taxon>Bacteroidaceae</taxon>
        <taxon>Bacteroides</taxon>
    </lineage>
</organism>
<proteinExistence type="predicted"/>
<accession>A0A1Y4V3Q4</accession>
<dbReference type="Gene3D" id="3.40.50.300">
    <property type="entry name" value="P-loop containing nucleotide triphosphate hydrolases"/>
    <property type="match status" value="1"/>
</dbReference>
<reference evidence="1 2" key="1">
    <citation type="journal article" date="2019" name="Nat. Med.">
        <title>A library of human gut bacterial isolates paired with longitudinal multiomics data enables mechanistic microbiome research.</title>
        <authorList>
            <person name="Poyet M."/>
            <person name="Groussin M."/>
            <person name="Gibbons S.M."/>
            <person name="Avila-Pacheco J."/>
            <person name="Jiang X."/>
            <person name="Kearney S.M."/>
            <person name="Perrotta A.R."/>
            <person name="Berdy B."/>
            <person name="Zhao S."/>
            <person name="Lieberman T.D."/>
            <person name="Swanson P.K."/>
            <person name="Smith M."/>
            <person name="Roesemann S."/>
            <person name="Alexander J.E."/>
            <person name="Rich S.A."/>
            <person name="Livny J."/>
            <person name="Vlamakis H."/>
            <person name="Clish C."/>
            <person name="Bullock K."/>
            <person name="Deik A."/>
            <person name="Scott J."/>
            <person name="Pierce K.A."/>
            <person name="Xavier R.J."/>
            <person name="Alm E.J."/>
        </authorList>
    </citation>
    <scope>NUCLEOTIDE SEQUENCE [LARGE SCALE GENOMIC DNA]</scope>
    <source>
        <strain evidence="1 2">BIOML-A73</strain>
    </source>
</reference>
<evidence type="ECO:0000313" key="1">
    <source>
        <dbReference type="EMBL" id="KAB6079576.1"/>
    </source>
</evidence>
<sequence>MNQLFLYTEGRSEKLDSNKGLLLRGDIGTGKSTIMQILNRYSYFTRGKARGGYPIGGFRIDSASCIANGFSMRGKDALELYTYNNGTPRMICFDELGREPIPAKYFGTELNVMQYIFQCRYELRHEAITHVTTNLTIKEIQRIYGAYIADRINEMFNVLDLNGASRR</sequence>
<dbReference type="InterPro" id="IPR027417">
    <property type="entry name" value="P-loop_NTPase"/>
</dbReference>
<name>A0A1Y4V3Q4_9BACE</name>
<dbReference type="AlphaFoldDB" id="A0A1Y4V3Q4"/>